<dbReference type="SMART" id="SM00014">
    <property type="entry name" value="acidPPc"/>
    <property type="match status" value="1"/>
</dbReference>
<dbReference type="PANTHER" id="PTHR10165:SF103">
    <property type="entry name" value="PHOSPHOLIPID PHOSPHATASE HOMOLOG 1.2 HOMOLOG"/>
    <property type="match status" value="1"/>
</dbReference>
<feature type="transmembrane region" description="Helical" evidence="7">
    <location>
        <begin position="209"/>
        <end position="228"/>
    </location>
</feature>
<feature type="transmembrane region" description="Helical" evidence="7">
    <location>
        <begin position="240"/>
        <end position="261"/>
    </location>
</feature>
<proteinExistence type="inferred from homology"/>
<evidence type="ECO:0000256" key="7">
    <source>
        <dbReference type="SAM" id="Phobius"/>
    </source>
</evidence>
<evidence type="ECO:0000256" key="1">
    <source>
        <dbReference type="ARBA" id="ARBA00004141"/>
    </source>
</evidence>
<dbReference type="GO" id="GO:0008195">
    <property type="term" value="F:phosphatidate phosphatase activity"/>
    <property type="evidence" value="ECO:0007669"/>
    <property type="project" value="TreeGrafter"/>
</dbReference>
<dbReference type="GO" id="GO:0005886">
    <property type="term" value="C:plasma membrane"/>
    <property type="evidence" value="ECO:0007669"/>
    <property type="project" value="TreeGrafter"/>
</dbReference>
<comment type="similarity">
    <text evidence="2">Belongs to the PA-phosphatase related phosphoesterase family.</text>
</comment>
<dbReference type="GO" id="GO:0006644">
    <property type="term" value="P:phospholipid metabolic process"/>
    <property type="evidence" value="ECO:0007669"/>
    <property type="project" value="InterPro"/>
</dbReference>
<dbReference type="InterPro" id="IPR036938">
    <property type="entry name" value="PAP2/HPO_sf"/>
</dbReference>
<dbReference type="Proteomes" id="UP000887575">
    <property type="component" value="Unassembled WGS sequence"/>
</dbReference>
<dbReference type="Pfam" id="PF01569">
    <property type="entry name" value="PAP2"/>
    <property type="match status" value="1"/>
</dbReference>
<evidence type="ECO:0000256" key="5">
    <source>
        <dbReference type="ARBA" id="ARBA00023136"/>
    </source>
</evidence>
<evidence type="ECO:0000313" key="10">
    <source>
        <dbReference type="WBParaSite" id="MBELARI_LOCUS6036"/>
    </source>
</evidence>
<dbReference type="WBParaSite" id="MBELARI_LOCUS6036">
    <property type="protein sequence ID" value="MBELARI_LOCUS6036"/>
    <property type="gene ID" value="MBELARI_LOCUS6036"/>
</dbReference>
<feature type="transmembrane region" description="Helical" evidence="7">
    <location>
        <begin position="43"/>
        <end position="64"/>
    </location>
</feature>
<keyword evidence="4 7" id="KW-1133">Transmembrane helix</keyword>
<evidence type="ECO:0000256" key="2">
    <source>
        <dbReference type="ARBA" id="ARBA00008816"/>
    </source>
</evidence>
<dbReference type="PANTHER" id="PTHR10165">
    <property type="entry name" value="LIPID PHOSPHATE PHOSPHATASE"/>
    <property type="match status" value="1"/>
</dbReference>
<dbReference type="GO" id="GO:0007165">
    <property type="term" value="P:signal transduction"/>
    <property type="evidence" value="ECO:0007669"/>
    <property type="project" value="TreeGrafter"/>
</dbReference>
<comment type="subcellular location">
    <subcellularLocation>
        <location evidence="1">Membrane</location>
        <topology evidence="1">Multi-pass membrane protein</topology>
    </subcellularLocation>
</comment>
<name>A0AAF3FGU5_9BILA</name>
<dbReference type="CDD" id="cd03384">
    <property type="entry name" value="PAP2_wunen"/>
    <property type="match status" value="1"/>
</dbReference>
<dbReference type="InterPro" id="IPR043216">
    <property type="entry name" value="PAP-like"/>
</dbReference>
<organism evidence="9 10">
    <name type="scientific">Mesorhabditis belari</name>
    <dbReference type="NCBI Taxonomy" id="2138241"/>
    <lineage>
        <taxon>Eukaryota</taxon>
        <taxon>Metazoa</taxon>
        <taxon>Ecdysozoa</taxon>
        <taxon>Nematoda</taxon>
        <taxon>Chromadorea</taxon>
        <taxon>Rhabditida</taxon>
        <taxon>Rhabditina</taxon>
        <taxon>Rhabditomorpha</taxon>
        <taxon>Rhabditoidea</taxon>
        <taxon>Rhabditidae</taxon>
        <taxon>Mesorhabditinae</taxon>
        <taxon>Mesorhabditis</taxon>
    </lineage>
</organism>
<evidence type="ECO:0000313" key="9">
    <source>
        <dbReference type="Proteomes" id="UP000887575"/>
    </source>
</evidence>
<feature type="transmembrane region" description="Helical" evidence="7">
    <location>
        <begin position="91"/>
        <end position="111"/>
    </location>
</feature>
<feature type="transmembrane region" description="Helical" evidence="7">
    <location>
        <begin position="132"/>
        <end position="154"/>
    </location>
</feature>
<feature type="domain" description="Phosphatidic acid phosphatase type 2/haloperoxidase" evidence="8">
    <location>
        <begin position="140"/>
        <end position="286"/>
    </location>
</feature>
<keyword evidence="5 7" id="KW-0472">Membrane</keyword>
<dbReference type="GO" id="GO:0046839">
    <property type="term" value="P:phospholipid dephosphorylation"/>
    <property type="evidence" value="ECO:0007669"/>
    <property type="project" value="TreeGrafter"/>
</dbReference>
<dbReference type="AlphaFoldDB" id="A0AAF3FGU5"/>
<feature type="region of interest" description="Disordered" evidence="6">
    <location>
        <begin position="318"/>
        <end position="343"/>
    </location>
</feature>
<keyword evidence="3 7" id="KW-0812">Transmembrane</keyword>
<keyword evidence="9" id="KW-1185">Reference proteome</keyword>
<feature type="compositionally biased region" description="Polar residues" evidence="6">
    <location>
        <begin position="319"/>
        <end position="328"/>
    </location>
</feature>
<dbReference type="SUPFAM" id="SSF48317">
    <property type="entry name" value="Acid phosphatase/Vanadium-dependent haloperoxidase"/>
    <property type="match status" value="1"/>
</dbReference>
<evidence type="ECO:0000256" key="4">
    <source>
        <dbReference type="ARBA" id="ARBA00022989"/>
    </source>
</evidence>
<feature type="transmembrane region" description="Helical" evidence="7">
    <location>
        <begin position="267"/>
        <end position="290"/>
    </location>
</feature>
<evidence type="ECO:0000256" key="6">
    <source>
        <dbReference type="SAM" id="MobiDB-lite"/>
    </source>
</evidence>
<protein>
    <recommendedName>
        <fullName evidence="8">Phosphatidic acid phosphatase type 2/haloperoxidase domain-containing protein</fullName>
    </recommendedName>
</protein>
<dbReference type="InterPro" id="IPR000326">
    <property type="entry name" value="PAP2/HPO"/>
</dbReference>
<evidence type="ECO:0000259" key="8">
    <source>
        <dbReference type="SMART" id="SM00014"/>
    </source>
</evidence>
<accession>A0AAF3FGU5</accession>
<evidence type="ECO:0000256" key="3">
    <source>
        <dbReference type="ARBA" id="ARBA00022692"/>
    </source>
</evidence>
<dbReference type="Gene3D" id="1.20.144.10">
    <property type="entry name" value="Phosphatidic acid phosphatase type 2/haloperoxidase"/>
    <property type="match status" value="1"/>
</dbReference>
<reference evidence="10" key="1">
    <citation type="submission" date="2024-02" db="UniProtKB">
        <authorList>
            <consortium name="WormBaseParasite"/>
        </authorList>
    </citation>
    <scope>IDENTIFICATION</scope>
</reference>
<sequence length="343" mass="39078">MSLQVPQIQQPQRQQGEPLVRRMSLGDVSLDDGERVELSLNRYIINVIVLYGLGMAVELLPYLVGPFERGFFCDDETIQYSYKGSTVNVTALYFFAMCVPLFSILWAEFVVQARIEKRKRRYHLRNRNVHSLVVHFFQEFGYVQLGLISVLSLMQVTKFVVGRLRPHFLTVCKIENLSELCKTDHTFVNIGEYTCTGAKTDVHEARLSFFSGHSAISVYTAFYAILYLQAKLGRFEPTKIFVSLVQTILLCAALVICYTRITDNWHHWSDVLVGIIVGILVAIWTALFWARLFERTAHFRVSLLPFFEKQDRNLGHTPATASTNDINSQGGGGDQASIDQQHL</sequence>